<name>A0AAV4W336_9ARAC</name>
<proteinExistence type="predicted"/>
<dbReference type="EMBL" id="BPLQ01014080">
    <property type="protein sequence ID" value="GIY77087.1"/>
    <property type="molecule type" value="Genomic_DNA"/>
</dbReference>
<dbReference type="Proteomes" id="UP001054837">
    <property type="component" value="Unassembled WGS sequence"/>
</dbReference>
<comment type="caution">
    <text evidence="1">The sequence shown here is derived from an EMBL/GenBank/DDBJ whole genome shotgun (WGS) entry which is preliminary data.</text>
</comment>
<protein>
    <submittedName>
        <fullName evidence="1">Uncharacterized protein</fullName>
    </submittedName>
</protein>
<reference evidence="1 2" key="1">
    <citation type="submission" date="2021-06" db="EMBL/GenBank/DDBJ databases">
        <title>Caerostris darwini draft genome.</title>
        <authorList>
            <person name="Kono N."/>
            <person name="Arakawa K."/>
        </authorList>
    </citation>
    <scope>NUCLEOTIDE SEQUENCE [LARGE SCALE GENOMIC DNA]</scope>
</reference>
<accession>A0AAV4W336</accession>
<evidence type="ECO:0000313" key="1">
    <source>
        <dbReference type="EMBL" id="GIY77087.1"/>
    </source>
</evidence>
<sequence>MRWIQKIPLFEKTANREASPKATLRCIRFSDEVQDESKSAPLSPLLMHRSSTILLYNAFNIYAECDCGENGECELDLNQILSALALMALRNEEMKAKQLATVKIECYSLQSLF</sequence>
<gene>
    <name evidence="1" type="ORF">CDAR_186371</name>
</gene>
<evidence type="ECO:0000313" key="2">
    <source>
        <dbReference type="Proteomes" id="UP001054837"/>
    </source>
</evidence>
<dbReference type="AlphaFoldDB" id="A0AAV4W336"/>
<organism evidence="1 2">
    <name type="scientific">Caerostris darwini</name>
    <dbReference type="NCBI Taxonomy" id="1538125"/>
    <lineage>
        <taxon>Eukaryota</taxon>
        <taxon>Metazoa</taxon>
        <taxon>Ecdysozoa</taxon>
        <taxon>Arthropoda</taxon>
        <taxon>Chelicerata</taxon>
        <taxon>Arachnida</taxon>
        <taxon>Araneae</taxon>
        <taxon>Araneomorphae</taxon>
        <taxon>Entelegynae</taxon>
        <taxon>Araneoidea</taxon>
        <taxon>Araneidae</taxon>
        <taxon>Caerostris</taxon>
    </lineage>
</organism>
<keyword evidence="2" id="KW-1185">Reference proteome</keyword>